<evidence type="ECO:0000313" key="2">
    <source>
        <dbReference type="EMBL" id="ABC29684.1"/>
    </source>
</evidence>
<dbReference type="RefSeq" id="WP_011396753.1">
    <property type="nucleotide sequence ID" value="NC_007645.1"/>
</dbReference>
<gene>
    <name evidence="2" type="ordered locus">HCH_02910</name>
</gene>
<keyword evidence="1" id="KW-0812">Transmembrane</keyword>
<dbReference type="Proteomes" id="UP000000238">
    <property type="component" value="Chromosome"/>
</dbReference>
<keyword evidence="1" id="KW-1133">Transmembrane helix</keyword>
<name>Q2SI40_HAHCH</name>
<accession>Q2SI40</accession>
<keyword evidence="1" id="KW-0472">Membrane</keyword>
<sequence length="147" mass="16304">MNKGRQRIEERRAQRQADLQEANSAFKQVLFVFALIALVLAAVAVFKAFFKPDPKRPIASDLSTKAQVTYACRGALRANLNDPDSAEWLDSPDSTPVDWATVAGKWRLTATIRVRAKNGFGALVVNEYYCEALEAGDSWMIVGLREA</sequence>
<dbReference type="AlphaFoldDB" id="Q2SI40"/>
<reference evidence="2 3" key="1">
    <citation type="journal article" date="2005" name="Nucleic Acids Res.">
        <title>Genomic blueprint of Hahella chejuensis, a marine microbe producing an algicidal agent.</title>
        <authorList>
            <person name="Jeong H."/>
            <person name="Yim J.H."/>
            <person name="Lee C."/>
            <person name="Choi S.-H."/>
            <person name="Park Y.K."/>
            <person name="Yoon S.H."/>
            <person name="Hur C.-G."/>
            <person name="Kang H.-Y."/>
            <person name="Kim D."/>
            <person name="Lee H.H."/>
            <person name="Park K.H."/>
            <person name="Park S.-H."/>
            <person name="Park H.-S."/>
            <person name="Lee H.K."/>
            <person name="Oh T.K."/>
            <person name="Kim J.F."/>
        </authorList>
    </citation>
    <scope>NUCLEOTIDE SEQUENCE [LARGE SCALE GENOMIC DNA]</scope>
    <source>
        <strain evidence="2 3">KCTC 2396</strain>
    </source>
</reference>
<dbReference type="STRING" id="349521.HCH_02910"/>
<dbReference type="KEGG" id="hch:HCH_02910"/>
<dbReference type="EMBL" id="CP000155">
    <property type="protein sequence ID" value="ABC29684.1"/>
    <property type="molecule type" value="Genomic_DNA"/>
</dbReference>
<evidence type="ECO:0000256" key="1">
    <source>
        <dbReference type="SAM" id="Phobius"/>
    </source>
</evidence>
<feature type="transmembrane region" description="Helical" evidence="1">
    <location>
        <begin position="29"/>
        <end position="50"/>
    </location>
</feature>
<protein>
    <submittedName>
        <fullName evidence="2">Uncharacterized protein</fullName>
    </submittedName>
</protein>
<proteinExistence type="predicted"/>
<organism evidence="2 3">
    <name type="scientific">Hahella chejuensis (strain KCTC 2396)</name>
    <dbReference type="NCBI Taxonomy" id="349521"/>
    <lineage>
        <taxon>Bacteria</taxon>
        <taxon>Pseudomonadati</taxon>
        <taxon>Pseudomonadota</taxon>
        <taxon>Gammaproteobacteria</taxon>
        <taxon>Oceanospirillales</taxon>
        <taxon>Hahellaceae</taxon>
        <taxon>Hahella</taxon>
    </lineage>
</organism>
<evidence type="ECO:0000313" key="3">
    <source>
        <dbReference type="Proteomes" id="UP000000238"/>
    </source>
</evidence>
<keyword evidence="3" id="KW-1185">Reference proteome</keyword>
<dbReference type="HOGENOM" id="CLU_1765470_0_0_6"/>